<keyword evidence="4" id="KW-0472">Membrane</keyword>
<evidence type="ECO:0000256" key="3">
    <source>
        <dbReference type="ARBA" id="ARBA00023170"/>
    </source>
</evidence>
<evidence type="ECO:0000256" key="1">
    <source>
        <dbReference type="ARBA" id="ARBA00004479"/>
    </source>
</evidence>
<keyword evidence="4" id="KW-0812">Transmembrane</keyword>
<dbReference type="EMBL" id="JACEIK010000003">
    <property type="protein sequence ID" value="MCD7445990.1"/>
    <property type="molecule type" value="Genomic_DNA"/>
</dbReference>
<evidence type="ECO:0000313" key="6">
    <source>
        <dbReference type="Proteomes" id="UP000823775"/>
    </source>
</evidence>
<dbReference type="PANTHER" id="PTHR48053">
    <property type="entry name" value="LEUCINE RICH REPEAT FAMILY PROTEIN, EXPRESSED"/>
    <property type="match status" value="1"/>
</dbReference>
<sequence>MNLSNNNLSGRIPPKLGNLILLEYLYLNNNHLTGEIPITFGNLTSLMGCNFSYNNLTGPLPDVPLFQNMDVSSFIGNNGLCGGLLGGCNESPPFNSNPPIKSAGAPRGKIVTIVAAVVGVFLLVIMVVLYLMKRHPVQMVASVSDKNGVISSFRLIFPSEEGVHFQDLVEATSNFHDSYVVGRGAVGARYTKQSCNLGKRSLLRSWLLTEGNNIEKSFEQFPSSGKD</sequence>
<dbReference type="PANTHER" id="PTHR48053:SF160">
    <property type="entry name" value="PROTEIN KINASE DOMAIN-CONTAINING PROTEIN"/>
    <property type="match status" value="1"/>
</dbReference>
<keyword evidence="2" id="KW-0732">Signal</keyword>
<feature type="transmembrane region" description="Helical" evidence="4">
    <location>
        <begin position="110"/>
        <end position="132"/>
    </location>
</feature>
<dbReference type="Proteomes" id="UP000823775">
    <property type="component" value="Unassembled WGS sequence"/>
</dbReference>
<dbReference type="InterPro" id="IPR051716">
    <property type="entry name" value="Plant_RL_S/T_kinase"/>
</dbReference>
<proteinExistence type="predicted"/>
<dbReference type="SUPFAM" id="SSF52058">
    <property type="entry name" value="L domain-like"/>
    <property type="match status" value="1"/>
</dbReference>
<evidence type="ECO:0000256" key="4">
    <source>
        <dbReference type="SAM" id="Phobius"/>
    </source>
</evidence>
<comment type="subcellular location">
    <subcellularLocation>
        <location evidence="1">Membrane</location>
        <topology evidence="1">Single-pass type I membrane protein</topology>
    </subcellularLocation>
</comment>
<comment type="caution">
    <text evidence="5">The sequence shown here is derived from an EMBL/GenBank/DDBJ whole genome shotgun (WGS) entry which is preliminary data.</text>
</comment>
<name>A0ABS8RGK0_DATST</name>
<gene>
    <name evidence="5" type="ORF">HAX54_024694</name>
</gene>
<dbReference type="Pfam" id="PF00560">
    <property type="entry name" value="LRR_1"/>
    <property type="match status" value="2"/>
</dbReference>
<keyword evidence="3" id="KW-0675">Receptor</keyword>
<keyword evidence="4" id="KW-1133">Transmembrane helix</keyword>
<dbReference type="InterPro" id="IPR001611">
    <property type="entry name" value="Leu-rich_rpt"/>
</dbReference>
<protein>
    <submittedName>
        <fullName evidence="5">Uncharacterized protein</fullName>
    </submittedName>
</protein>
<keyword evidence="6" id="KW-1185">Reference proteome</keyword>
<reference evidence="5 6" key="1">
    <citation type="journal article" date="2021" name="BMC Genomics">
        <title>Datura genome reveals duplications of psychoactive alkaloid biosynthetic genes and high mutation rate following tissue culture.</title>
        <authorList>
            <person name="Rajewski A."/>
            <person name="Carter-House D."/>
            <person name="Stajich J."/>
            <person name="Litt A."/>
        </authorList>
    </citation>
    <scope>NUCLEOTIDE SEQUENCE [LARGE SCALE GENOMIC DNA]</scope>
    <source>
        <strain evidence="5">AR-01</strain>
    </source>
</reference>
<dbReference type="InterPro" id="IPR032675">
    <property type="entry name" value="LRR_dom_sf"/>
</dbReference>
<accession>A0ABS8RGK0</accession>
<evidence type="ECO:0000313" key="5">
    <source>
        <dbReference type="EMBL" id="MCD7445990.1"/>
    </source>
</evidence>
<organism evidence="5 6">
    <name type="scientific">Datura stramonium</name>
    <name type="common">Jimsonweed</name>
    <name type="synonym">Common thornapple</name>
    <dbReference type="NCBI Taxonomy" id="4076"/>
    <lineage>
        <taxon>Eukaryota</taxon>
        <taxon>Viridiplantae</taxon>
        <taxon>Streptophyta</taxon>
        <taxon>Embryophyta</taxon>
        <taxon>Tracheophyta</taxon>
        <taxon>Spermatophyta</taxon>
        <taxon>Magnoliopsida</taxon>
        <taxon>eudicotyledons</taxon>
        <taxon>Gunneridae</taxon>
        <taxon>Pentapetalae</taxon>
        <taxon>asterids</taxon>
        <taxon>lamiids</taxon>
        <taxon>Solanales</taxon>
        <taxon>Solanaceae</taxon>
        <taxon>Solanoideae</taxon>
        <taxon>Datureae</taxon>
        <taxon>Datura</taxon>
    </lineage>
</organism>
<evidence type="ECO:0000256" key="2">
    <source>
        <dbReference type="ARBA" id="ARBA00022729"/>
    </source>
</evidence>
<dbReference type="Gene3D" id="3.80.10.10">
    <property type="entry name" value="Ribonuclease Inhibitor"/>
    <property type="match status" value="1"/>
</dbReference>